<dbReference type="Xenbase" id="XB-GENE-990075">
    <property type="gene designation" value="kiss1r"/>
</dbReference>
<feature type="transmembrane region" description="Helical" evidence="11">
    <location>
        <begin position="93"/>
        <end position="112"/>
    </location>
</feature>
<keyword evidence="10" id="KW-0807">Transducer</keyword>
<dbReference type="InterPro" id="IPR000276">
    <property type="entry name" value="GPCR_Rhodpsn"/>
</dbReference>
<dbReference type="GO" id="GO:0008528">
    <property type="term" value="F:G protein-coupled peptide receptor activity"/>
    <property type="evidence" value="ECO:0007669"/>
    <property type="project" value="UniProtKB-ARBA"/>
</dbReference>
<evidence type="ECO:0000313" key="13">
    <source>
        <dbReference type="Ensembl" id="ENSXETP00000046740"/>
    </source>
</evidence>
<evidence type="ECO:0000256" key="3">
    <source>
        <dbReference type="ARBA" id="ARBA00022692"/>
    </source>
</evidence>
<feature type="transmembrane region" description="Helical" evidence="11">
    <location>
        <begin position="189"/>
        <end position="213"/>
    </location>
</feature>
<proteinExistence type="predicted"/>
<feature type="transmembrane region" description="Helical" evidence="11">
    <location>
        <begin position="451"/>
        <end position="471"/>
    </location>
</feature>
<feature type="transmembrane region" description="Helical" evidence="11">
    <location>
        <begin position="225"/>
        <end position="246"/>
    </location>
</feature>
<dbReference type="InterPro" id="IPR008103">
    <property type="entry name" value="KiSS_1_rcpt"/>
</dbReference>
<dbReference type="PRINTS" id="PR00237">
    <property type="entry name" value="GPCRRHODOPSN"/>
</dbReference>
<dbReference type="SUPFAM" id="SSF81321">
    <property type="entry name" value="Family A G protein-coupled receptor-like"/>
    <property type="match status" value="1"/>
</dbReference>
<accession>C6F3T6</accession>
<dbReference type="AlphaFoldDB" id="F6SV79"/>
<keyword evidence="4 11" id="KW-1133">Transmembrane helix</keyword>
<evidence type="ECO:0000256" key="4">
    <source>
        <dbReference type="ARBA" id="ARBA00022989"/>
    </source>
</evidence>
<keyword evidence="6 11" id="KW-0472">Membrane</keyword>
<keyword evidence="5" id="KW-0297">G-protein coupled receptor</keyword>
<feature type="transmembrane region" description="Helical" evidence="11">
    <location>
        <begin position="15"/>
        <end position="35"/>
    </location>
</feature>
<keyword evidence="2" id="KW-1003">Cell membrane</keyword>
<evidence type="ECO:0000259" key="12">
    <source>
        <dbReference type="PROSITE" id="PS50262"/>
    </source>
</evidence>
<keyword evidence="3 11" id="KW-0812">Transmembrane</keyword>
<feature type="domain" description="G-protein coupled receptors family 1 profile" evidence="12">
    <location>
        <begin position="205"/>
        <end position="468"/>
    </location>
</feature>
<name>F6SV79_XENTR</name>
<evidence type="ECO:0000256" key="9">
    <source>
        <dbReference type="ARBA" id="ARBA00023180"/>
    </source>
</evidence>
<keyword evidence="9" id="KW-0325">Glycoprotein</keyword>
<dbReference type="PANTHER" id="PTHR45695:SF23">
    <property type="entry name" value="GALANIN-LIKE G-PROTEIN COUPLED RECEPTOR NPR-9"/>
    <property type="match status" value="1"/>
</dbReference>
<evidence type="ECO:0000256" key="11">
    <source>
        <dbReference type="SAM" id="Phobius"/>
    </source>
</evidence>
<dbReference type="InParanoid" id="F6SV79"/>
<evidence type="ECO:0000256" key="6">
    <source>
        <dbReference type="ARBA" id="ARBA00023136"/>
    </source>
</evidence>
<feature type="transmembrane region" description="Helical" evidence="11">
    <location>
        <begin position="412"/>
        <end position="431"/>
    </location>
</feature>
<dbReference type="Pfam" id="PF00001">
    <property type="entry name" value="7tm_1"/>
    <property type="match status" value="1"/>
</dbReference>
<dbReference type="PRINTS" id="PR01728">
    <property type="entry name" value="KISS1RECEPTR"/>
</dbReference>
<reference evidence="13" key="1">
    <citation type="journal article" date="2010" name="Science">
        <title>The genome of the Western clawed frog Xenopus tropicalis.</title>
        <authorList>
            <person name="Hellsten U."/>
            <person name="Harland R.M."/>
            <person name="Gilchrist M.J."/>
            <person name="Hendrix D."/>
            <person name="Jurka J."/>
            <person name="Kapitonov V."/>
            <person name="Ovcharenko I."/>
            <person name="Putnam N.H."/>
            <person name="Shu S."/>
            <person name="Taher L."/>
            <person name="Blitz I.L."/>
            <person name="Blumberg B."/>
            <person name="Dichmann D.S."/>
            <person name="Dubchak I."/>
            <person name="Amaya E."/>
            <person name="Detter J.C."/>
            <person name="Fletcher R."/>
            <person name="Gerhard D.S."/>
            <person name="Goodstein D."/>
            <person name="Graves T."/>
            <person name="Grigoriev I.V."/>
            <person name="Grimwood J."/>
            <person name="Kawashima T."/>
            <person name="Lindquist E."/>
            <person name="Lucas S.M."/>
            <person name="Mead P.E."/>
            <person name="Mitros T."/>
            <person name="Ogino H."/>
            <person name="Ohta Y."/>
            <person name="Poliakov A.V."/>
            <person name="Pollet N."/>
            <person name="Robert J."/>
            <person name="Salamov A."/>
            <person name="Sater A.K."/>
            <person name="Schmutz J."/>
            <person name="Terry A."/>
            <person name="Vize P.D."/>
            <person name="Warren W.C."/>
            <person name="Wells D."/>
            <person name="Wills A."/>
            <person name="Wilson R.K."/>
            <person name="Zimmerman L.B."/>
            <person name="Zorn A.M."/>
            <person name="Grainger R."/>
            <person name="Grammer T."/>
            <person name="Khokha M.K."/>
            <person name="Richardson P.M."/>
            <person name="Rokhsar D.S."/>
        </authorList>
    </citation>
    <scope>NUCLEOTIDE SEQUENCE [LARGE SCALE GENOMIC DNA]</scope>
    <source>
        <strain evidence="13">Nigerian</strain>
    </source>
</reference>
<dbReference type="FunCoup" id="F6SV79">
    <property type="interactions" value="509"/>
</dbReference>
<sequence length="512" mass="57524">MLVRLQHWKEPARQYLLYLWIYVLLNPLSFLNALAGRKVRYLMIISYSLIQSEQVVLLSQAEWTLTSSTATGTNSSGHQFNTGVNGSRASHNVLVLCPGSYIIFVICAVLRACCVSSPTFPSQLHHAGVTMTALLGVMLESSSGPEMDNESLFSFNDSCLGGMVYLCTNMSDLEKYGDPPRPPQLVDAWLVPLFFAMLMLVGLTGNSLVIYVISKHKQMRTVTNFYIANLAATDIIFLVSCVPFTAALYPLPGWIFGEFMCKFVNYIQQVSVQATCVTLTAMSVDRWYVTVYPLQSLRQRTPRVAAAVSVGIWIGSFIVSIPVPIYNQLIEGYWFGPQIYCSESFPSVSHEKAFILYNFLVVYLLPLITICICYSAMVYQMGRPSVEPVDNSYQVQLLAERSELMRTKISRMVAVIVLLFTICWGPIQLYILFQAFSPSFKRDYYTYKVKIWANCMSYTNSSINPIVYAFMGANFRKAFNKVFPFLFKQRVGSTGVANANANTEMHFVSSGT</sequence>
<evidence type="ECO:0000256" key="10">
    <source>
        <dbReference type="ARBA" id="ARBA00023224"/>
    </source>
</evidence>
<dbReference type="CDD" id="cd15095">
    <property type="entry name" value="7tmA_KiSS1R"/>
    <property type="match status" value="1"/>
</dbReference>
<protein>
    <submittedName>
        <fullName evidence="13">KISS1 receptor</fullName>
    </submittedName>
</protein>
<dbReference type="PROSITE" id="PS50262">
    <property type="entry name" value="G_PROTEIN_RECEP_F1_2"/>
    <property type="match status" value="1"/>
</dbReference>
<dbReference type="GeneTree" id="ENSGT01150000286969"/>
<feature type="transmembrane region" description="Helical" evidence="11">
    <location>
        <begin position="266"/>
        <end position="284"/>
    </location>
</feature>
<dbReference type="Bgee" id="ENSXETG00000021618">
    <property type="expression patterns" value="Expressed in brain gray matter and 2 other cell types or tissues"/>
</dbReference>
<evidence type="ECO:0000256" key="8">
    <source>
        <dbReference type="ARBA" id="ARBA00023170"/>
    </source>
</evidence>
<dbReference type="InterPro" id="IPR017452">
    <property type="entry name" value="GPCR_Rhodpsn_7TM"/>
</dbReference>
<dbReference type="Ensembl" id="ENSXETT00000046740">
    <property type="protein sequence ID" value="ENSXETP00000046740"/>
    <property type="gene ID" value="ENSXETG00000021618"/>
</dbReference>
<gene>
    <name evidence="13" type="primary">kiss1r</name>
</gene>
<evidence type="ECO:0000256" key="1">
    <source>
        <dbReference type="ARBA" id="ARBA00004651"/>
    </source>
</evidence>
<dbReference type="FunFam" id="1.20.1070.10:FF:000171">
    <property type="entry name" value="KISS1 receptor b"/>
    <property type="match status" value="1"/>
</dbReference>
<accession>F6SV79</accession>
<dbReference type="SMART" id="SM01381">
    <property type="entry name" value="7TM_GPCR_Srsx"/>
    <property type="match status" value="1"/>
</dbReference>
<feature type="transmembrane region" description="Helical" evidence="11">
    <location>
        <begin position="304"/>
        <end position="326"/>
    </location>
</feature>
<keyword evidence="8" id="KW-0675">Receptor</keyword>
<keyword evidence="7" id="KW-1015">Disulfide bond</keyword>
<dbReference type="Gene3D" id="1.20.1070.10">
    <property type="entry name" value="Rhodopsin 7-helix transmembrane proteins"/>
    <property type="match status" value="1"/>
</dbReference>
<evidence type="ECO:0000256" key="2">
    <source>
        <dbReference type="ARBA" id="ARBA00022475"/>
    </source>
</evidence>
<dbReference type="PANTHER" id="PTHR45695">
    <property type="entry name" value="LEUCOKININ RECEPTOR-RELATED"/>
    <property type="match status" value="1"/>
</dbReference>
<dbReference type="GO" id="GO:0005886">
    <property type="term" value="C:plasma membrane"/>
    <property type="evidence" value="ECO:0007669"/>
    <property type="project" value="UniProtKB-SubCell"/>
</dbReference>
<feature type="transmembrane region" description="Helical" evidence="11">
    <location>
        <begin position="354"/>
        <end position="377"/>
    </location>
</feature>
<organism evidence="13">
    <name type="scientific">Xenopus tropicalis</name>
    <name type="common">Western clawed frog</name>
    <name type="synonym">Silurana tropicalis</name>
    <dbReference type="NCBI Taxonomy" id="8364"/>
    <lineage>
        <taxon>Eukaryota</taxon>
        <taxon>Metazoa</taxon>
        <taxon>Chordata</taxon>
        <taxon>Craniata</taxon>
        <taxon>Vertebrata</taxon>
        <taxon>Euteleostomi</taxon>
        <taxon>Amphibia</taxon>
        <taxon>Batrachia</taxon>
        <taxon>Anura</taxon>
        <taxon>Pipoidea</taxon>
        <taxon>Pipidae</taxon>
        <taxon>Xenopodinae</taxon>
        <taxon>Xenopus</taxon>
        <taxon>Silurana</taxon>
    </lineage>
</organism>
<evidence type="ECO:0000256" key="5">
    <source>
        <dbReference type="ARBA" id="ARBA00023040"/>
    </source>
</evidence>
<reference evidence="13" key="2">
    <citation type="submission" date="2011-06" db="UniProtKB">
        <authorList>
            <consortium name="Ensembl"/>
        </authorList>
    </citation>
    <scope>IDENTIFICATION</scope>
</reference>
<evidence type="ECO:0000256" key="7">
    <source>
        <dbReference type="ARBA" id="ARBA00023157"/>
    </source>
</evidence>
<comment type="subcellular location">
    <subcellularLocation>
        <location evidence="1">Cell membrane</location>
        <topology evidence="1">Multi-pass membrane protein</topology>
    </subcellularLocation>
</comment>